<keyword evidence="7" id="KW-0653">Protein transport</keyword>
<evidence type="ECO:0000313" key="10">
    <source>
        <dbReference type="Proteomes" id="UP000005801"/>
    </source>
</evidence>
<evidence type="ECO:0000256" key="6">
    <source>
        <dbReference type="ARBA" id="ARBA00023136"/>
    </source>
</evidence>
<dbReference type="eggNOG" id="COG0848">
    <property type="taxonomic scope" value="Bacteria"/>
</dbReference>
<dbReference type="Proteomes" id="UP000005801">
    <property type="component" value="Unassembled WGS sequence"/>
</dbReference>
<protein>
    <submittedName>
        <fullName evidence="9">Biopolymer transport protein, ExbD/TolR family</fullName>
    </submittedName>
</protein>
<dbReference type="EMBL" id="ABCS01000022">
    <property type="protein sequence ID" value="EDM79191.1"/>
    <property type="molecule type" value="Genomic_DNA"/>
</dbReference>
<keyword evidence="7" id="KW-0813">Transport</keyword>
<keyword evidence="5 8" id="KW-1133">Transmembrane helix</keyword>
<evidence type="ECO:0000256" key="2">
    <source>
        <dbReference type="ARBA" id="ARBA00005811"/>
    </source>
</evidence>
<keyword evidence="4 7" id="KW-0812">Transmembrane</keyword>
<dbReference type="AlphaFoldDB" id="A6G4S1"/>
<dbReference type="Pfam" id="PF02472">
    <property type="entry name" value="ExbD"/>
    <property type="match status" value="1"/>
</dbReference>
<dbReference type="InterPro" id="IPR003400">
    <property type="entry name" value="ExbD"/>
</dbReference>
<evidence type="ECO:0000256" key="8">
    <source>
        <dbReference type="SAM" id="Phobius"/>
    </source>
</evidence>
<comment type="caution">
    <text evidence="9">The sequence shown here is derived from an EMBL/GenBank/DDBJ whole genome shotgun (WGS) entry which is preliminary data.</text>
</comment>
<organism evidence="9 10">
    <name type="scientific">Plesiocystis pacifica SIR-1</name>
    <dbReference type="NCBI Taxonomy" id="391625"/>
    <lineage>
        <taxon>Bacteria</taxon>
        <taxon>Pseudomonadati</taxon>
        <taxon>Myxococcota</taxon>
        <taxon>Polyangia</taxon>
        <taxon>Nannocystales</taxon>
        <taxon>Nannocystaceae</taxon>
        <taxon>Plesiocystis</taxon>
    </lineage>
</organism>
<dbReference type="Gene3D" id="3.30.420.270">
    <property type="match status" value="1"/>
</dbReference>
<evidence type="ECO:0000256" key="3">
    <source>
        <dbReference type="ARBA" id="ARBA00022475"/>
    </source>
</evidence>
<proteinExistence type="inferred from homology"/>
<dbReference type="STRING" id="391625.PPSIR1_27533"/>
<keyword evidence="6 8" id="KW-0472">Membrane</keyword>
<keyword evidence="10" id="KW-1185">Reference proteome</keyword>
<accession>A6G4S1</accession>
<gene>
    <name evidence="9" type="ORF">PPSIR1_27533</name>
</gene>
<evidence type="ECO:0000256" key="4">
    <source>
        <dbReference type="ARBA" id="ARBA00022692"/>
    </source>
</evidence>
<feature type="transmembrane region" description="Helical" evidence="8">
    <location>
        <begin position="20"/>
        <end position="38"/>
    </location>
</feature>
<evidence type="ECO:0000256" key="7">
    <source>
        <dbReference type="RuleBase" id="RU003879"/>
    </source>
</evidence>
<keyword evidence="3" id="KW-1003">Cell membrane</keyword>
<dbReference type="GO" id="GO:0022857">
    <property type="term" value="F:transmembrane transporter activity"/>
    <property type="evidence" value="ECO:0007669"/>
    <property type="project" value="InterPro"/>
</dbReference>
<dbReference type="GO" id="GO:0005886">
    <property type="term" value="C:plasma membrane"/>
    <property type="evidence" value="ECO:0007669"/>
    <property type="project" value="UniProtKB-SubCell"/>
</dbReference>
<comment type="subcellular location">
    <subcellularLocation>
        <location evidence="1">Cell membrane</location>
        <topology evidence="1">Single-pass membrane protein</topology>
    </subcellularLocation>
    <subcellularLocation>
        <location evidence="7">Cell membrane</location>
        <topology evidence="7">Single-pass type II membrane protein</topology>
    </subcellularLocation>
</comment>
<dbReference type="PANTHER" id="PTHR30558:SF7">
    <property type="entry name" value="TOL-PAL SYSTEM PROTEIN TOLR"/>
    <property type="match status" value="1"/>
</dbReference>
<dbReference type="OrthoDB" id="5513472at2"/>
<evidence type="ECO:0000313" key="9">
    <source>
        <dbReference type="EMBL" id="EDM79191.1"/>
    </source>
</evidence>
<evidence type="ECO:0000256" key="1">
    <source>
        <dbReference type="ARBA" id="ARBA00004162"/>
    </source>
</evidence>
<dbReference type="PANTHER" id="PTHR30558">
    <property type="entry name" value="EXBD MEMBRANE COMPONENT OF PMF-DRIVEN MACROMOLECULE IMPORT SYSTEM"/>
    <property type="match status" value="1"/>
</dbReference>
<reference evidence="9 10" key="1">
    <citation type="submission" date="2007-06" db="EMBL/GenBank/DDBJ databases">
        <authorList>
            <person name="Shimkets L."/>
            <person name="Ferriera S."/>
            <person name="Johnson J."/>
            <person name="Kravitz S."/>
            <person name="Beeson K."/>
            <person name="Sutton G."/>
            <person name="Rogers Y.-H."/>
            <person name="Friedman R."/>
            <person name="Frazier M."/>
            <person name="Venter J.C."/>
        </authorList>
    </citation>
    <scope>NUCLEOTIDE SEQUENCE [LARGE SCALE GENOMIC DNA]</scope>
    <source>
        <strain evidence="9 10">SIR-1</strain>
    </source>
</reference>
<sequence length="151" mass="16424">MGVQLDAGGGDKKVKPNINVTPLVDVVLVLLIIFMLVIPNMQEGVAVELFKAKNAEKDADDAEPVVVSVALGDDPDEVTYHIGEDQVTRDALVATLQELHAADPSQHLLFRGDSRIPYGKIRDVFHECQNVGFAYIQLSVGAQKESWEEGA</sequence>
<comment type="similarity">
    <text evidence="2 7">Belongs to the ExbD/TolR family.</text>
</comment>
<dbReference type="RefSeq" id="WP_006971720.1">
    <property type="nucleotide sequence ID" value="NZ_ABCS01000022.1"/>
</dbReference>
<evidence type="ECO:0000256" key="5">
    <source>
        <dbReference type="ARBA" id="ARBA00022989"/>
    </source>
</evidence>
<dbReference type="GO" id="GO:0015031">
    <property type="term" value="P:protein transport"/>
    <property type="evidence" value="ECO:0007669"/>
    <property type="project" value="UniProtKB-KW"/>
</dbReference>
<name>A6G4S1_9BACT</name>